<dbReference type="PANTHER" id="PTHR10044:SF139">
    <property type="entry name" value="DEATH-ASSOCIATED INHIBITOR OF APOPTOSIS 2"/>
    <property type="match status" value="1"/>
</dbReference>
<name>A0AAW1TJU3_9CUCU</name>
<dbReference type="PANTHER" id="PTHR10044">
    <property type="entry name" value="INHIBITOR OF APOPTOSIS"/>
    <property type="match status" value="1"/>
</dbReference>
<dbReference type="GO" id="GO:0061630">
    <property type="term" value="F:ubiquitin protein ligase activity"/>
    <property type="evidence" value="ECO:0007669"/>
    <property type="project" value="TreeGrafter"/>
</dbReference>
<comment type="caution">
    <text evidence="1">The sequence shown here is derived from an EMBL/GenBank/DDBJ whole genome shotgun (WGS) entry which is preliminary data.</text>
</comment>
<dbReference type="Gene3D" id="1.10.1170.10">
    <property type="entry name" value="Inhibitor Of Apoptosis Protein (2mihbC-IAP-1), Chain A"/>
    <property type="match status" value="1"/>
</dbReference>
<gene>
    <name evidence="1" type="ORF">WA026_011598</name>
</gene>
<dbReference type="GO" id="GO:0031398">
    <property type="term" value="P:positive regulation of protein ubiquitination"/>
    <property type="evidence" value="ECO:0007669"/>
    <property type="project" value="TreeGrafter"/>
</dbReference>
<dbReference type="CDD" id="cd00022">
    <property type="entry name" value="BIR"/>
    <property type="match status" value="1"/>
</dbReference>
<evidence type="ECO:0000313" key="1">
    <source>
        <dbReference type="EMBL" id="KAK9871331.1"/>
    </source>
</evidence>
<dbReference type="EMBL" id="JARQZJ010000005">
    <property type="protein sequence ID" value="KAK9871331.1"/>
    <property type="molecule type" value="Genomic_DNA"/>
</dbReference>
<dbReference type="InterPro" id="IPR050784">
    <property type="entry name" value="IAP"/>
</dbReference>
<keyword evidence="2" id="KW-1185">Reference proteome</keyword>
<dbReference type="GO" id="GO:0043066">
    <property type="term" value="P:negative regulation of apoptotic process"/>
    <property type="evidence" value="ECO:0007669"/>
    <property type="project" value="TreeGrafter"/>
</dbReference>
<dbReference type="Pfam" id="PF00653">
    <property type="entry name" value="BIR"/>
    <property type="match status" value="1"/>
</dbReference>
<dbReference type="SMART" id="SM00238">
    <property type="entry name" value="BIR"/>
    <property type="match status" value="1"/>
</dbReference>
<organism evidence="1 2">
    <name type="scientific">Henosepilachna vigintioctopunctata</name>
    <dbReference type="NCBI Taxonomy" id="420089"/>
    <lineage>
        <taxon>Eukaryota</taxon>
        <taxon>Metazoa</taxon>
        <taxon>Ecdysozoa</taxon>
        <taxon>Arthropoda</taxon>
        <taxon>Hexapoda</taxon>
        <taxon>Insecta</taxon>
        <taxon>Pterygota</taxon>
        <taxon>Neoptera</taxon>
        <taxon>Endopterygota</taxon>
        <taxon>Coleoptera</taxon>
        <taxon>Polyphaga</taxon>
        <taxon>Cucujiformia</taxon>
        <taxon>Coccinelloidea</taxon>
        <taxon>Coccinellidae</taxon>
        <taxon>Epilachninae</taxon>
        <taxon>Epilachnini</taxon>
        <taxon>Henosepilachna</taxon>
    </lineage>
</organism>
<evidence type="ECO:0000313" key="2">
    <source>
        <dbReference type="Proteomes" id="UP001431783"/>
    </source>
</evidence>
<protein>
    <submittedName>
        <fullName evidence="1">Uncharacterized protein</fullName>
    </submittedName>
</protein>
<dbReference type="GO" id="GO:0051726">
    <property type="term" value="P:regulation of cell cycle"/>
    <property type="evidence" value="ECO:0007669"/>
    <property type="project" value="TreeGrafter"/>
</dbReference>
<dbReference type="InterPro" id="IPR001370">
    <property type="entry name" value="BIR_rpt"/>
</dbReference>
<dbReference type="PROSITE" id="PS50143">
    <property type="entry name" value="BIR_REPEAT_2"/>
    <property type="match status" value="1"/>
</dbReference>
<reference evidence="1 2" key="1">
    <citation type="submission" date="2023-03" db="EMBL/GenBank/DDBJ databases">
        <title>Genome insight into feeding habits of ladybird beetles.</title>
        <authorList>
            <person name="Li H.-S."/>
            <person name="Huang Y.-H."/>
            <person name="Pang H."/>
        </authorList>
    </citation>
    <scope>NUCLEOTIDE SEQUENCE [LARGE SCALE GENOMIC DNA]</scope>
    <source>
        <strain evidence="1">SYSU_2023b</strain>
        <tissue evidence="1">Whole body</tissue>
    </source>
</reference>
<dbReference type="GO" id="GO:0043027">
    <property type="term" value="F:cysteine-type endopeptidase inhibitor activity involved in apoptotic process"/>
    <property type="evidence" value="ECO:0007669"/>
    <property type="project" value="TreeGrafter"/>
</dbReference>
<proteinExistence type="predicted"/>
<dbReference type="Proteomes" id="UP001431783">
    <property type="component" value="Unassembled WGS sequence"/>
</dbReference>
<dbReference type="GO" id="GO:0005737">
    <property type="term" value="C:cytoplasm"/>
    <property type="evidence" value="ECO:0007669"/>
    <property type="project" value="TreeGrafter"/>
</dbReference>
<dbReference type="AlphaFoldDB" id="A0AAW1TJU3"/>
<sequence>MTAEVGVNSYINHSIVRGTGDSVNSFLNRTPPAKLLATIEGRLKTYKNWPNKNIHPQKLAAAGFFYSGRADVVQCFRCGIKGHNWLVNDKPMEDHKKWNTNCPFLRENATEQNNAPQTRIGRDYCGNFGDETSQYTVSEESQEYYRNLGQAILPFLSQVTPIRSYSRIGWRHSRIGPSP</sequence>
<dbReference type="SUPFAM" id="SSF57924">
    <property type="entry name" value="Inhibitor of apoptosis (IAP) repeat"/>
    <property type="match status" value="1"/>
</dbReference>
<accession>A0AAW1TJU3</accession>
<dbReference type="GO" id="GO:0005634">
    <property type="term" value="C:nucleus"/>
    <property type="evidence" value="ECO:0007669"/>
    <property type="project" value="TreeGrafter"/>
</dbReference>